<evidence type="ECO:0000256" key="8">
    <source>
        <dbReference type="PIRSR" id="PIRSR602403-1"/>
    </source>
</evidence>
<dbReference type="PROSITE" id="PS00086">
    <property type="entry name" value="CYTOCHROME_P450"/>
    <property type="match status" value="1"/>
</dbReference>
<name>A0AAI9EEM9_9PEZI</name>
<dbReference type="PANTHER" id="PTHR46206:SF1">
    <property type="entry name" value="P450, PUTATIVE (EUROFUNG)-RELATED"/>
    <property type="match status" value="1"/>
</dbReference>
<comment type="cofactor">
    <cofactor evidence="1 8">
        <name>heme</name>
        <dbReference type="ChEBI" id="CHEBI:30413"/>
    </cofactor>
</comment>
<organism evidence="11 12">
    <name type="scientific">Lecanosticta acicola</name>
    <dbReference type="NCBI Taxonomy" id="111012"/>
    <lineage>
        <taxon>Eukaryota</taxon>
        <taxon>Fungi</taxon>
        <taxon>Dikarya</taxon>
        <taxon>Ascomycota</taxon>
        <taxon>Pezizomycotina</taxon>
        <taxon>Dothideomycetes</taxon>
        <taxon>Dothideomycetidae</taxon>
        <taxon>Mycosphaerellales</taxon>
        <taxon>Mycosphaerellaceae</taxon>
        <taxon>Lecanosticta</taxon>
    </lineage>
</organism>
<dbReference type="Gene3D" id="1.10.630.10">
    <property type="entry name" value="Cytochrome P450"/>
    <property type="match status" value="1"/>
</dbReference>
<evidence type="ECO:0000256" key="9">
    <source>
        <dbReference type="RuleBase" id="RU000461"/>
    </source>
</evidence>
<evidence type="ECO:0000256" key="10">
    <source>
        <dbReference type="SAM" id="Phobius"/>
    </source>
</evidence>
<dbReference type="SUPFAM" id="SSF48264">
    <property type="entry name" value="Cytochrome P450"/>
    <property type="match status" value="1"/>
</dbReference>
<dbReference type="CDD" id="cd11041">
    <property type="entry name" value="CYP503A1-like"/>
    <property type="match status" value="1"/>
</dbReference>
<dbReference type="InterPro" id="IPR001128">
    <property type="entry name" value="Cyt_P450"/>
</dbReference>
<dbReference type="GO" id="GO:0005506">
    <property type="term" value="F:iron ion binding"/>
    <property type="evidence" value="ECO:0007669"/>
    <property type="project" value="InterPro"/>
</dbReference>
<dbReference type="PRINTS" id="PR00465">
    <property type="entry name" value="EP450IV"/>
</dbReference>
<dbReference type="GO" id="GO:0004497">
    <property type="term" value="F:monooxygenase activity"/>
    <property type="evidence" value="ECO:0007669"/>
    <property type="project" value="UniProtKB-KW"/>
</dbReference>
<keyword evidence="10" id="KW-0472">Membrane</keyword>
<dbReference type="Pfam" id="PF00067">
    <property type="entry name" value="p450"/>
    <property type="match status" value="1"/>
</dbReference>
<evidence type="ECO:0000313" key="11">
    <source>
        <dbReference type="EMBL" id="CAK4033384.1"/>
    </source>
</evidence>
<evidence type="ECO:0000256" key="7">
    <source>
        <dbReference type="ARBA" id="ARBA00023033"/>
    </source>
</evidence>
<keyword evidence="4 8" id="KW-0479">Metal-binding</keyword>
<keyword evidence="12" id="KW-1185">Reference proteome</keyword>
<dbReference type="InterPro" id="IPR036396">
    <property type="entry name" value="Cyt_P450_sf"/>
</dbReference>
<keyword evidence="10" id="KW-0812">Transmembrane</keyword>
<reference evidence="11" key="1">
    <citation type="submission" date="2023-11" db="EMBL/GenBank/DDBJ databases">
        <authorList>
            <person name="Alioto T."/>
            <person name="Alioto T."/>
            <person name="Gomez Garrido J."/>
        </authorList>
    </citation>
    <scope>NUCLEOTIDE SEQUENCE</scope>
</reference>
<gene>
    <name evidence="11" type="ORF">LECACI_7A008542</name>
</gene>
<dbReference type="Proteomes" id="UP001296104">
    <property type="component" value="Unassembled WGS sequence"/>
</dbReference>
<evidence type="ECO:0000256" key="2">
    <source>
        <dbReference type="ARBA" id="ARBA00010617"/>
    </source>
</evidence>
<keyword evidence="3 8" id="KW-0349">Heme</keyword>
<dbReference type="AlphaFoldDB" id="A0AAI9EEM9"/>
<evidence type="ECO:0000256" key="5">
    <source>
        <dbReference type="ARBA" id="ARBA00023002"/>
    </source>
</evidence>
<dbReference type="InterPro" id="IPR017972">
    <property type="entry name" value="Cyt_P450_CS"/>
</dbReference>
<proteinExistence type="inferred from homology"/>
<comment type="similarity">
    <text evidence="2 9">Belongs to the cytochrome P450 family.</text>
</comment>
<dbReference type="GO" id="GO:0020037">
    <property type="term" value="F:heme binding"/>
    <property type="evidence" value="ECO:0007669"/>
    <property type="project" value="InterPro"/>
</dbReference>
<feature type="binding site" description="axial binding residue" evidence="8">
    <location>
        <position position="474"/>
    </location>
    <ligand>
        <name>heme</name>
        <dbReference type="ChEBI" id="CHEBI:30413"/>
    </ligand>
    <ligandPart>
        <name>Fe</name>
        <dbReference type="ChEBI" id="CHEBI:18248"/>
    </ligandPart>
</feature>
<keyword evidence="7 9" id="KW-0503">Monooxygenase</keyword>
<dbReference type="PANTHER" id="PTHR46206">
    <property type="entry name" value="CYTOCHROME P450"/>
    <property type="match status" value="1"/>
</dbReference>
<feature type="transmembrane region" description="Helical" evidence="10">
    <location>
        <begin position="12"/>
        <end position="31"/>
    </location>
</feature>
<keyword evidence="5 9" id="KW-0560">Oxidoreductase</keyword>
<dbReference type="EMBL" id="CAVMBE010000085">
    <property type="protein sequence ID" value="CAK4033384.1"/>
    <property type="molecule type" value="Genomic_DNA"/>
</dbReference>
<keyword evidence="10" id="KW-1133">Transmembrane helix</keyword>
<evidence type="ECO:0000256" key="6">
    <source>
        <dbReference type="ARBA" id="ARBA00023004"/>
    </source>
</evidence>
<sequence>MGLLSILENHPVVAIAGALLIVYKILSAWLAKSPTMPDLPWSGSHKSKLEILKRGRTWMTEGYQKYAKNGKSHILPDISGTKFIMIPNEKAQWMFDHSDIQLSVGAAHYDQLAGDYSFTNPEVLGKLYHEHVIHRNLARKLQVIIPEIWDEVQACFNDLWGNDTEEWKDIVVFESITAMVARLSNRLLVGLPLCRNEKFLKANAAFAQDVINCLIANQLIPDILKSVLMPIAALPNNYHYWQTRKYTLPIIKQRIADIEEQERNPDVKIKIPEDYFTWHIRLAKSEGKVRESEPDFISRAVLGIEFAALHTTSITGTNALFDLAGSNPSVLAGIREEVERVYEEANGVWTKQELNKLLRTDSALRETMRNNDITPHTTRKVVAKDGVRNAEEGWTAPYGSSIAVNNADRHHDPDIYPSPNQYDAFRFSRPREAFQASGSNMGEQEKMEFLKLQNTSFTSTSENFLPFGHGRHACPGRFFVQQELKMVLAYMVMNYDIEPLPGRPASTLFGMTLVPPMKAKIRVKRRATKT</sequence>
<evidence type="ECO:0000256" key="4">
    <source>
        <dbReference type="ARBA" id="ARBA00022723"/>
    </source>
</evidence>
<evidence type="ECO:0000313" key="12">
    <source>
        <dbReference type="Proteomes" id="UP001296104"/>
    </source>
</evidence>
<dbReference type="GO" id="GO:0016705">
    <property type="term" value="F:oxidoreductase activity, acting on paired donors, with incorporation or reduction of molecular oxygen"/>
    <property type="evidence" value="ECO:0007669"/>
    <property type="project" value="InterPro"/>
</dbReference>
<comment type="caution">
    <text evidence="11">The sequence shown here is derived from an EMBL/GenBank/DDBJ whole genome shotgun (WGS) entry which is preliminary data.</text>
</comment>
<accession>A0AAI9EEM9</accession>
<dbReference type="InterPro" id="IPR002403">
    <property type="entry name" value="Cyt_P450_E_grp-IV"/>
</dbReference>
<evidence type="ECO:0000256" key="1">
    <source>
        <dbReference type="ARBA" id="ARBA00001971"/>
    </source>
</evidence>
<evidence type="ECO:0000256" key="3">
    <source>
        <dbReference type="ARBA" id="ARBA00022617"/>
    </source>
</evidence>
<keyword evidence="6 8" id="KW-0408">Iron</keyword>
<protein>
    <submittedName>
        <fullName evidence="11">P450 monooxygenase</fullName>
    </submittedName>
</protein>